<feature type="domain" description="ERAP1-like C-terminal" evidence="2">
    <location>
        <begin position="17"/>
        <end position="317"/>
    </location>
</feature>
<feature type="non-terminal residue" evidence="3">
    <location>
        <position position="1"/>
    </location>
</feature>
<keyword evidence="3" id="KW-0645">Protease</keyword>
<comment type="caution">
    <text evidence="3">The sequence shown here is derived from an EMBL/GenBank/DDBJ whole genome shotgun (WGS) entry which is preliminary data.</text>
</comment>
<dbReference type="GO" id="GO:0008270">
    <property type="term" value="F:zinc ion binding"/>
    <property type="evidence" value="ECO:0007669"/>
    <property type="project" value="TreeGrafter"/>
</dbReference>
<accession>T0ZWX0</accession>
<protein>
    <submittedName>
        <fullName evidence="3">Peptidase M1 membrane alanine aminopeptidase</fullName>
    </submittedName>
</protein>
<gene>
    <name evidence="3" type="ORF">B1B_17200</name>
</gene>
<keyword evidence="3" id="KW-0031">Aminopeptidase</keyword>
<keyword evidence="3" id="KW-0378">Hydrolase</keyword>
<dbReference type="GO" id="GO:0043171">
    <property type="term" value="P:peptide catabolic process"/>
    <property type="evidence" value="ECO:0007669"/>
    <property type="project" value="TreeGrafter"/>
</dbReference>
<dbReference type="Gene3D" id="1.25.50.20">
    <property type="match status" value="1"/>
</dbReference>
<comment type="similarity">
    <text evidence="1">Belongs to the peptidase M1 family.</text>
</comment>
<dbReference type="Pfam" id="PF11838">
    <property type="entry name" value="ERAP1_C"/>
    <property type="match status" value="1"/>
</dbReference>
<proteinExistence type="inferred from homology"/>
<dbReference type="GO" id="GO:0005615">
    <property type="term" value="C:extracellular space"/>
    <property type="evidence" value="ECO:0007669"/>
    <property type="project" value="TreeGrafter"/>
</dbReference>
<dbReference type="InterPro" id="IPR050344">
    <property type="entry name" value="Peptidase_M1_aminopeptidases"/>
</dbReference>
<dbReference type="AlphaFoldDB" id="T0ZWX0"/>
<dbReference type="GO" id="GO:0016020">
    <property type="term" value="C:membrane"/>
    <property type="evidence" value="ECO:0007669"/>
    <property type="project" value="TreeGrafter"/>
</dbReference>
<name>T0ZWX0_9ZZZZ</name>
<dbReference type="GO" id="GO:0042277">
    <property type="term" value="F:peptide binding"/>
    <property type="evidence" value="ECO:0007669"/>
    <property type="project" value="TreeGrafter"/>
</dbReference>
<organism evidence="3">
    <name type="scientific">mine drainage metagenome</name>
    <dbReference type="NCBI Taxonomy" id="410659"/>
    <lineage>
        <taxon>unclassified sequences</taxon>
        <taxon>metagenomes</taxon>
        <taxon>ecological metagenomes</taxon>
    </lineage>
</organism>
<evidence type="ECO:0000256" key="1">
    <source>
        <dbReference type="ARBA" id="ARBA00010136"/>
    </source>
</evidence>
<sequence>RVRVRLLELTVPETATVHLNPGAVGFYRVRYEGVLLDRLLESLAGRSVTDRFTIASDYGSFIFSGHATWAEFARAIHALGPGDDLLVVDTVTRTLQTLAQVLTEGPTVLDEARRYVAERLASIGIRKRDGEPLGSAILRERLASARVRLDEGFARDLAELYGDWPHLDPDLRPAVAVARARTAGLAGWNELYRGLRAAPTEGDAIAFDRALAWSGEPDRVVATLDLIRAGAIPRGHVGTVVAQTAANPAGREVVWPWLERHLDEIAETFRGSGLFTQLVERLVPLIGLDHPREVRAFFDAHPYPEGTRGLRKGLERLAIYERLRARRAEVLGEVPGAEGGGF</sequence>
<reference evidence="3" key="1">
    <citation type="submission" date="2013-08" db="EMBL/GenBank/DDBJ databases">
        <authorList>
            <person name="Mendez C."/>
            <person name="Richter M."/>
            <person name="Ferrer M."/>
            <person name="Sanchez J."/>
        </authorList>
    </citation>
    <scope>NUCLEOTIDE SEQUENCE</scope>
</reference>
<evidence type="ECO:0000259" key="2">
    <source>
        <dbReference type="Pfam" id="PF11838"/>
    </source>
</evidence>
<dbReference type="GO" id="GO:0070006">
    <property type="term" value="F:metalloaminopeptidase activity"/>
    <property type="evidence" value="ECO:0007669"/>
    <property type="project" value="TreeGrafter"/>
</dbReference>
<dbReference type="PANTHER" id="PTHR11533">
    <property type="entry name" value="PROTEASE M1 ZINC METALLOPROTEASE"/>
    <property type="match status" value="1"/>
</dbReference>
<dbReference type="InterPro" id="IPR024571">
    <property type="entry name" value="ERAP1-like_C_dom"/>
</dbReference>
<reference evidence="3" key="2">
    <citation type="journal article" date="2014" name="ISME J.">
        <title>Microbial stratification in low pH oxic and suboxic macroscopic growths along an acid mine drainage.</title>
        <authorList>
            <person name="Mendez-Garcia C."/>
            <person name="Mesa V."/>
            <person name="Sprenger R.R."/>
            <person name="Richter M."/>
            <person name="Diez M.S."/>
            <person name="Solano J."/>
            <person name="Bargiela R."/>
            <person name="Golyshina O.V."/>
            <person name="Manteca A."/>
            <person name="Ramos J.L."/>
            <person name="Gallego J.R."/>
            <person name="Llorente I."/>
            <person name="Martins Dos Santos V.A."/>
            <person name="Jensen O.N."/>
            <person name="Pelaez A.I."/>
            <person name="Sanchez J."/>
            <person name="Ferrer M."/>
        </authorList>
    </citation>
    <scope>NUCLEOTIDE SEQUENCE</scope>
</reference>
<dbReference type="GO" id="GO:0005737">
    <property type="term" value="C:cytoplasm"/>
    <property type="evidence" value="ECO:0007669"/>
    <property type="project" value="TreeGrafter"/>
</dbReference>
<evidence type="ECO:0000313" key="3">
    <source>
        <dbReference type="EMBL" id="EQD34450.1"/>
    </source>
</evidence>
<dbReference type="PANTHER" id="PTHR11533:SF174">
    <property type="entry name" value="PUROMYCIN-SENSITIVE AMINOPEPTIDASE-RELATED"/>
    <property type="match status" value="1"/>
</dbReference>
<dbReference type="EMBL" id="AUZY01011486">
    <property type="protein sequence ID" value="EQD34450.1"/>
    <property type="molecule type" value="Genomic_DNA"/>
</dbReference>